<organism evidence="2 3">
    <name type="scientific">Echinicola strongylocentroti</name>
    <dbReference type="NCBI Taxonomy" id="1795355"/>
    <lineage>
        <taxon>Bacteria</taxon>
        <taxon>Pseudomonadati</taxon>
        <taxon>Bacteroidota</taxon>
        <taxon>Cytophagia</taxon>
        <taxon>Cytophagales</taxon>
        <taxon>Cyclobacteriaceae</taxon>
        <taxon>Echinicola</taxon>
    </lineage>
</organism>
<feature type="transmembrane region" description="Helical" evidence="1">
    <location>
        <begin position="252"/>
        <end position="274"/>
    </location>
</feature>
<feature type="transmembrane region" description="Helical" evidence="1">
    <location>
        <begin position="169"/>
        <end position="191"/>
    </location>
</feature>
<feature type="transmembrane region" description="Helical" evidence="1">
    <location>
        <begin position="59"/>
        <end position="79"/>
    </location>
</feature>
<dbReference type="EMBL" id="CP030041">
    <property type="protein sequence ID" value="AWW29035.1"/>
    <property type="molecule type" value="Genomic_DNA"/>
</dbReference>
<accession>A0A2Z4IDY6</accession>
<evidence type="ECO:0000313" key="3">
    <source>
        <dbReference type="Proteomes" id="UP000248688"/>
    </source>
</evidence>
<gene>
    <name evidence="2" type="ORF">DN752_02160</name>
</gene>
<feature type="transmembrane region" description="Helical" evidence="1">
    <location>
        <begin position="26"/>
        <end position="47"/>
    </location>
</feature>
<dbReference type="RefSeq" id="WP_112782455.1">
    <property type="nucleotide sequence ID" value="NZ_CP030041.1"/>
</dbReference>
<reference evidence="2 3" key="1">
    <citation type="submission" date="2018-06" db="EMBL/GenBank/DDBJ databases">
        <title>Echinicola strongylocentroti sp. nov., isolated from a sea urchin Strongylocentrotus intermedius.</title>
        <authorList>
            <person name="Bae S.S."/>
        </authorList>
    </citation>
    <scope>NUCLEOTIDE SEQUENCE [LARGE SCALE GENOMIC DNA]</scope>
    <source>
        <strain evidence="2 3">MEBiC08714</strain>
    </source>
</reference>
<protein>
    <submittedName>
        <fullName evidence="2">Uncharacterized protein</fullName>
    </submittedName>
</protein>
<dbReference type="OrthoDB" id="823120at2"/>
<keyword evidence="1" id="KW-0812">Transmembrane</keyword>
<feature type="transmembrane region" description="Helical" evidence="1">
    <location>
        <begin position="114"/>
        <end position="139"/>
    </location>
</feature>
<dbReference type="AlphaFoldDB" id="A0A2Z4IDY6"/>
<evidence type="ECO:0000313" key="2">
    <source>
        <dbReference type="EMBL" id="AWW29035.1"/>
    </source>
</evidence>
<feature type="transmembrane region" description="Helical" evidence="1">
    <location>
        <begin position="203"/>
        <end position="226"/>
    </location>
</feature>
<keyword evidence="1" id="KW-1133">Transmembrane helix</keyword>
<sequence>MKKENEFFSFSRFIQLLKYDFQNNRFHYLTAIPGAMLALGIILWVFFPDFHLSHEPSWRATNFLPFIILGYLIFGILIAGNSFPGFKSKTATIGYLTLPASTFEKFTAQWVIRILLFMVLYPLIFKITANLTASLYMAFHSPPTASDFAGQIEYFTFVKAFDLDQPDRAVNFFICTIVISFPTLGISLLFLTSTFFKKWNALLGPLSILVLLFVILFYNVTIFHLLDPFNSIFLGNEVKLEHPKVINNTVPLVFFSAVCLVILLCFICWLTTYFRLKEKQV</sequence>
<keyword evidence="3" id="KW-1185">Reference proteome</keyword>
<name>A0A2Z4IDY6_9BACT</name>
<proteinExistence type="predicted"/>
<keyword evidence="1" id="KW-0472">Membrane</keyword>
<evidence type="ECO:0000256" key="1">
    <source>
        <dbReference type="SAM" id="Phobius"/>
    </source>
</evidence>
<dbReference type="KEGG" id="est:DN752_02160"/>
<dbReference type="Proteomes" id="UP000248688">
    <property type="component" value="Chromosome"/>
</dbReference>